<dbReference type="Proteomes" id="UP000053477">
    <property type="component" value="Unassembled WGS sequence"/>
</dbReference>
<evidence type="ECO:0000313" key="1">
    <source>
        <dbReference type="EMBL" id="KLO17302.1"/>
    </source>
</evidence>
<keyword evidence="2" id="KW-1185">Reference proteome</keyword>
<dbReference type="AlphaFoldDB" id="A0A0H2S087"/>
<evidence type="ECO:0000313" key="2">
    <source>
        <dbReference type="Proteomes" id="UP000053477"/>
    </source>
</evidence>
<dbReference type="InParanoid" id="A0A0H2S087"/>
<reference evidence="1 2" key="1">
    <citation type="submission" date="2015-04" db="EMBL/GenBank/DDBJ databases">
        <title>Complete genome sequence of Schizopora paradoxa KUC8140, a cosmopolitan wood degrader in East Asia.</title>
        <authorList>
            <consortium name="DOE Joint Genome Institute"/>
            <person name="Min B."/>
            <person name="Park H."/>
            <person name="Jang Y."/>
            <person name="Kim J.-J."/>
            <person name="Kim K.H."/>
            <person name="Pangilinan J."/>
            <person name="Lipzen A."/>
            <person name="Riley R."/>
            <person name="Grigoriev I.V."/>
            <person name="Spatafora J.W."/>
            <person name="Choi I.-G."/>
        </authorList>
    </citation>
    <scope>NUCLEOTIDE SEQUENCE [LARGE SCALE GENOMIC DNA]</scope>
    <source>
        <strain evidence="1 2">KUC8140</strain>
    </source>
</reference>
<organism evidence="1 2">
    <name type="scientific">Schizopora paradoxa</name>
    <dbReference type="NCBI Taxonomy" id="27342"/>
    <lineage>
        <taxon>Eukaryota</taxon>
        <taxon>Fungi</taxon>
        <taxon>Dikarya</taxon>
        <taxon>Basidiomycota</taxon>
        <taxon>Agaricomycotina</taxon>
        <taxon>Agaricomycetes</taxon>
        <taxon>Hymenochaetales</taxon>
        <taxon>Schizoporaceae</taxon>
        <taxon>Schizopora</taxon>
    </lineage>
</organism>
<protein>
    <submittedName>
        <fullName evidence="1">Uncharacterized protein</fullName>
    </submittedName>
</protein>
<gene>
    <name evidence="1" type="ORF">SCHPADRAFT_994465</name>
</gene>
<sequence length="240" mass="27583">MPRKPSKADMKKYNVEAHIERKVMLLQMCEDELDVLRADPEGSDAAIRKLKSENVCLEGDLPFGQEMARGYLEKCERLVAQPANSHEERHTKAGAAFTLSMEMQNLEQSFPNNVRFYILREYSRRLDEIFYEPEDPSDEEDEPIPLAERIRQRILDPCKTVDEQTAEAFVSAPGTNMNDRTFILPGDGPEDTVMFRVKAGPDWTLANPCWDVFYNDSTIAVRTRRVDLKDMLRGSIAYKD</sequence>
<accession>A0A0H2S087</accession>
<name>A0A0H2S087_9AGAM</name>
<dbReference type="EMBL" id="KQ085906">
    <property type="protein sequence ID" value="KLO17302.1"/>
    <property type="molecule type" value="Genomic_DNA"/>
</dbReference>
<proteinExistence type="predicted"/>